<proteinExistence type="inferred from homology"/>
<dbReference type="GO" id="GO:0005509">
    <property type="term" value="F:calcium ion binding"/>
    <property type="evidence" value="ECO:0007669"/>
    <property type="project" value="InterPro"/>
</dbReference>
<feature type="transmembrane region" description="Helical" evidence="19">
    <location>
        <begin position="1671"/>
        <end position="1690"/>
    </location>
</feature>
<dbReference type="GO" id="GO:0008331">
    <property type="term" value="F:high voltage-gated calcium channel activity"/>
    <property type="evidence" value="ECO:0007669"/>
    <property type="project" value="TreeGrafter"/>
</dbReference>
<feature type="region of interest" description="Disordered" evidence="18">
    <location>
        <begin position="2145"/>
        <end position="2174"/>
    </location>
</feature>
<reference evidence="21" key="2">
    <citation type="journal article" date="2022" name="Microbiol. Resour. Announc.">
        <title>Whole-Genome Sequence of Entomortierella parvispora E1425, a Mucoromycotan Fungus Associated with Burkholderiaceae-Related Endosymbiotic Bacteria.</title>
        <authorList>
            <person name="Herlambang A."/>
            <person name="Guo Y."/>
            <person name="Takashima Y."/>
            <person name="Narisawa K."/>
            <person name="Ohta H."/>
            <person name="Nishizawa T."/>
        </authorList>
    </citation>
    <scope>NUCLEOTIDE SEQUENCE</scope>
    <source>
        <strain evidence="21">E1425</strain>
    </source>
</reference>
<keyword evidence="10 19" id="KW-1133">Transmembrane helix</keyword>
<dbReference type="OrthoDB" id="416585at2759"/>
<evidence type="ECO:0000313" key="21">
    <source>
        <dbReference type="EMBL" id="GJJ69912.1"/>
    </source>
</evidence>
<feature type="compositionally biased region" description="Low complexity" evidence="18">
    <location>
        <begin position="1976"/>
        <end position="1996"/>
    </location>
</feature>
<feature type="transmembrane region" description="Helical" evidence="19">
    <location>
        <begin position="851"/>
        <end position="870"/>
    </location>
</feature>
<dbReference type="PROSITE" id="PS50222">
    <property type="entry name" value="EF_HAND_2"/>
    <property type="match status" value="1"/>
</dbReference>
<evidence type="ECO:0000256" key="13">
    <source>
        <dbReference type="ARBA" id="ARBA00023180"/>
    </source>
</evidence>
<dbReference type="Gene3D" id="1.10.238.10">
    <property type="entry name" value="EF-hand"/>
    <property type="match status" value="1"/>
</dbReference>
<keyword evidence="5 17" id="KW-0109">Calcium transport</keyword>
<feature type="transmembrane region" description="Helical" evidence="19">
    <location>
        <begin position="1530"/>
        <end position="1552"/>
    </location>
</feature>
<feature type="transmembrane region" description="Helical" evidence="19">
    <location>
        <begin position="1411"/>
        <end position="1438"/>
    </location>
</feature>
<dbReference type="GO" id="GO:0005891">
    <property type="term" value="C:voltage-gated calcium channel complex"/>
    <property type="evidence" value="ECO:0007669"/>
    <property type="project" value="InterPro"/>
</dbReference>
<dbReference type="Gene3D" id="1.20.120.350">
    <property type="entry name" value="Voltage-gated potassium channels. Chain C"/>
    <property type="match status" value="3"/>
</dbReference>
<dbReference type="PANTHER" id="PTHR45628">
    <property type="entry name" value="VOLTAGE-DEPENDENT CALCIUM CHANNEL TYPE A SUBUNIT ALPHA-1"/>
    <property type="match status" value="1"/>
</dbReference>
<evidence type="ECO:0000256" key="3">
    <source>
        <dbReference type="ARBA" id="ARBA00022475"/>
    </source>
</evidence>
<feature type="compositionally biased region" description="Basic and acidic residues" evidence="18">
    <location>
        <begin position="244"/>
        <end position="255"/>
    </location>
</feature>
<feature type="transmembrane region" description="Helical" evidence="19">
    <location>
        <begin position="391"/>
        <end position="409"/>
    </location>
</feature>
<evidence type="ECO:0000256" key="10">
    <source>
        <dbReference type="ARBA" id="ARBA00022989"/>
    </source>
</evidence>
<comment type="subcellular location">
    <subcellularLocation>
        <location evidence="1">Cell membrane</location>
        <topology evidence="1">Multi-pass membrane protein</topology>
    </subcellularLocation>
    <subcellularLocation>
        <location evidence="17">Membrane</location>
        <topology evidence="17">Multi-pass membrane protein</topology>
    </subcellularLocation>
</comment>
<protein>
    <recommendedName>
        <fullName evidence="16">Calcium-channel protein CCH1</fullName>
    </recommendedName>
</protein>
<evidence type="ECO:0000256" key="17">
    <source>
        <dbReference type="RuleBase" id="RU003808"/>
    </source>
</evidence>
<feature type="transmembrane region" description="Helical" evidence="19">
    <location>
        <begin position="737"/>
        <end position="764"/>
    </location>
</feature>
<keyword evidence="14" id="KW-0407">Ion channel</keyword>
<sequence>MDHSNDNSRNYTIENDDARSNTNSEPDLQRARASRLGIRHGRTHSVVHSSSLSIPNQTVALEQGDQHRLMPSSASIASSISRYSSPGPLHTDGITFSPTSHFSTRDLDADSHSEFHVLDNIDEQSTLRRRRVPSFNINSTDDHVSNLIPKSVSVGSRSSTSSTHEQNAPAQAPGSPSMSSMGSKRSSMVPNRSSVLGAPLEHSGGWLSGLTEAMANVSSRVVNTRAQEQIPNRMSVQSQPDLSDAEHSDHSRSADNHSTSGLENGADPLPWVSPSGRGTVSDYESQIPRRSISKQSSGGGSNYGARHSQQGQRGLLHSATNQSRSGGGSNLGKSASGIQDVPQGDEESVFVPGGFVHRGAEKMRLEGRSLKIFSSQNPLRLWLASILKSKYTDPIILVIILTEWVFFVITPTTTEAKNIFGSYWTHYGLLAVNILYTLEIIAKVIVYGLFFDRNGFQWRKWTPKACQRFIDSFSSKKPTDSLRKTHSLSHVNSVHSRTSISEKQLAPTNTPAPVTDDTHASVAGTEGSPAHAPFFASYYNRLDGIVVFSYWVDFAFMITGIQGVYIFKAISALRPLRLLSLTEGTSTIIDSLSISAPLLLTILGFIFFFFLILSLIGLLVFQGALSRRCALPAPDDPQNWIPVSPEVVCGGYYSNGTILGIINYVGQGDGDDSSPRSSGMICPEPQVCMQFPDYNPERDLISFDNIFFSLLTVFTVSSMEGWTDVEYWVMDGDSRWAAIFFCIAIFLMSFLMIPLFIAGITYSFGAVRAEKRHSAFSNKPRNKRILLETEEGWQFQDQVLQVRSPARQWLIRFVNDPWFATFGAFMVFLNLIAMCFRRYDSTPAELTRIEYTEVAFTLYFLVEIGLRIAGHRSWGQFWKKKSNVFDLFLAVTTTIILLPQIHHWEWFRYLTVFQVLRSYRLIPAIPGVRDLMRSVIGSATGMMNLLLITFMFLLVCAPIPMMLFGHDMVSDSVQPVNFDDLGQSFIALFIILTGENWVNVMYEGLDAHQERWKQAYGAIFFVIYYCASHYILLNLFIAIILEHFELDDDEKYKKQLEMYFERHQKFKTDKTKEFFQYLNPYAYLPARPQTLSVYGLPPDQVVVIRKNVFREFLEGELAPDTSAITETKSKFIVWLERARDYWFPTLAQIQAAEKAKAPVKQIRQDTMTTGFGKTQDEIDADLERLDAGLEKISWDKDDDQLSGAGLVTEEYRSSQKYREQQQKDNDQTHTREFIEAHPMYDRALFLLPSNNRFRQWCRQIVGPRTGRQLVTMNRFNWFIFACILLSIAVVIADDPIDRMEAMLSGKTRRQDILHDIDHVATVIFVVEQSLRVLADGFLFTPTAYLLDLWNFLDMFIVLMSCVMSFAEIDHLYSVSRAIRALSCLRVLRIVRYFDGVSAMFRAIAKALPRMIIAMILTALLFWPFAIYGVNIYAGYFYLCNDNTILTKDSCVGEFMMEPSGDENGDILIPRTWSNPYDYSFDTLQAAILTLFEMASQEGWVLVMQSGRAVPDHLGDQPFIQPNEPNRFNSFYFLLFMLIGSIVFVQIFIGVILETFKTWNGISLLTVEQRRWIDLRRQLRLIKPTATPARPENRLRALCYDLVIKKKGMLWRLMTVILVLNVCLIASQHYDQPQVLTDIQDVSYFVFLGLYSLEVMIKMCGYGFHKWRLSRWNLYDMAITALALVTLIPRFIGHELWTLRLEKFLLITISFRLAQRIDSLQVLFRALAIALGSILNITAVFMVVFTVYAIMFRELFGMTRLGPSTTGLANFETFGNTMLMLIRMTTGENWDFVMHDMMVEAPLCTPNRTTYLDSDCGSRPWAYFLFLSFYIICTYILLNMFIAVIISNFSFAYQQDSLTTLITREDLRNFKMTWAKFDPRGTGYIDPKDLPKFLRSVEGRLCTRIYQNPEFSIPNLVKAHVHAGSGLAQDPRSSTATEGNGNHSSAPPSPSIHGASGIRTAIENLAANRKSNRLSVASPGVSANSGNAGGNHSNAPPRAVPITISSPGDDLENEKQHPIDMGHIDLQGLQHTLSKIDTMEVYRRRQIYNLVYKEAIATCHSRGISFYNILDILSFTLVEVEQALGMEEFLRRNERIKELRAAVARETIHNLLLTIIARRNFLKHRRTKQNARLRPDVPQIVIDTSIGNEDSSGQETSPMLTSSPGGHRSPFLQSSGLLDFSKGQSNYPSDDDVSPLSYSTNTMLSISSNDSNGWEAYERDSYNRQSGQTDSTDFALDQRTSSVSSGGGFTVDSSIWFNMLQDQIQEQDEAIQAQLCRSSDASQH</sequence>
<feature type="compositionally biased region" description="Polar residues" evidence="18">
    <location>
        <begin position="307"/>
        <end position="324"/>
    </location>
</feature>
<dbReference type="InterPro" id="IPR005821">
    <property type="entry name" value="Ion_trans_dom"/>
</dbReference>
<evidence type="ECO:0000256" key="16">
    <source>
        <dbReference type="ARBA" id="ARBA00067459"/>
    </source>
</evidence>
<feature type="transmembrane region" description="Helical" evidence="19">
    <location>
        <begin position="942"/>
        <end position="964"/>
    </location>
</feature>
<reference evidence="21" key="1">
    <citation type="submission" date="2021-11" db="EMBL/GenBank/DDBJ databases">
        <authorList>
            <person name="Herlambang A."/>
            <person name="Guo Y."/>
            <person name="Takashima Y."/>
            <person name="Nishizawa T."/>
        </authorList>
    </citation>
    <scope>NUCLEOTIDE SEQUENCE</scope>
    <source>
        <strain evidence="21">E1425</strain>
    </source>
</reference>
<evidence type="ECO:0000256" key="1">
    <source>
        <dbReference type="ARBA" id="ARBA00004651"/>
    </source>
</evidence>
<dbReference type="FunFam" id="1.10.287.70:FF:000093">
    <property type="entry name" value="Calcium channel subunit Cch1"/>
    <property type="match status" value="1"/>
</dbReference>
<evidence type="ECO:0000256" key="11">
    <source>
        <dbReference type="ARBA" id="ARBA00023065"/>
    </source>
</evidence>
<feature type="compositionally biased region" description="Low complexity" evidence="18">
    <location>
        <begin position="151"/>
        <end position="188"/>
    </location>
</feature>
<feature type="region of interest" description="Disordered" evidence="18">
    <location>
        <begin position="1975"/>
        <end position="1998"/>
    </location>
</feature>
<comment type="caution">
    <text evidence="21">The sequence shown here is derived from an EMBL/GenBank/DDBJ whole genome shotgun (WGS) entry which is preliminary data.</text>
</comment>
<keyword evidence="7 19" id="KW-0812">Transmembrane</keyword>
<evidence type="ECO:0000256" key="18">
    <source>
        <dbReference type="SAM" id="MobiDB-lite"/>
    </source>
</evidence>
<feature type="transmembrane region" description="Helical" evidence="19">
    <location>
        <begin position="545"/>
        <end position="567"/>
    </location>
</feature>
<feature type="region of interest" description="Disordered" evidence="18">
    <location>
        <begin position="134"/>
        <end position="196"/>
    </location>
</feature>
<evidence type="ECO:0000256" key="9">
    <source>
        <dbReference type="ARBA" id="ARBA00022882"/>
    </source>
</evidence>
<evidence type="ECO:0000256" key="5">
    <source>
        <dbReference type="ARBA" id="ARBA00022568"/>
    </source>
</evidence>
<dbReference type="EMBL" id="BQFW01000003">
    <property type="protein sequence ID" value="GJJ69912.1"/>
    <property type="molecule type" value="Genomic_DNA"/>
</dbReference>
<keyword evidence="8 17" id="KW-0106">Calcium</keyword>
<keyword evidence="3" id="KW-1003">Cell membrane</keyword>
<keyword evidence="2" id="KW-0813">Transport</keyword>
<keyword evidence="13" id="KW-0325">Glycoprotein</keyword>
<dbReference type="GO" id="GO:0098703">
    <property type="term" value="P:calcium ion import across plasma membrane"/>
    <property type="evidence" value="ECO:0007669"/>
    <property type="project" value="TreeGrafter"/>
</dbReference>
<feature type="transmembrane region" description="Helical" evidence="19">
    <location>
        <begin position="1725"/>
        <end position="1750"/>
    </location>
</feature>
<dbReference type="Gene3D" id="1.10.287.70">
    <property type="match status" value="4"/>
</dbReference>
<feature type="region of interest" description="Disordered" evidence="18">
    <location>
        <begin position="225"/>
        <end position="344"/>
    </location>
</feature>
<keyword evidence="6 17" id="KW-0107">Calcium channel</keyword>
<feature type="compositionally biased region" description="Polar residues" evidence="18">
    <location>
        <begin position="225"/>
        <end position="241"/>
    </location>
</feature>
<keyword evidence="22" id="KW-1185">Reference proteome</keyword>
<evidence type="ECO:0000256" key="12">
    <source>
        <dbReference type="ARBA" id="ARBA00023136"/>
    </source>
</evidence>
<feature type="transmembrane region" description="Helical" evidence="19">
    <location>
        <begin position="700"/>
        <end position="717"/>
    </location>
</feature>
<feature type="transmembrane region" description="Helical" evidence="19">
    <location>
        <begin position="1609"/>
        <end position="1629"/>
    </location>
</feature>
<dbReference type="InterPro" id="IPR002077">
    <property type="entry name" value="VDCCAlpha1"/>
</dbReference>
<feature type="transmembrane region" description="Helical" evidence="19">
    <location>
        <begin position="429"/>
        <end position="450"/>
    </location>
</feature>
<feature type="transmembrane region" description="Helical" evidence="19">
    <location>
        <begin position="1820"/>
        <end position="1845"/>
    </location>
</feature>
<evidence type="ECO:0000256" key="19">
    <source>
        <dbReference type="SAM" id="Phobius"/>
    </source>
</evidence>
<feature type="transmembrane region" description="Helical" evidence="19">
    <location>
        <begin position="817"/>
        <end position="839"/>
    </location>
</feature>
<feature type="compositionally biased region" description="Polar residues" evidence="18">
    <location>
        <begin position="488"/>
        <end position="512"/>
    </location>
</feature>
<comment type="similarity">
    <text evidence="15 17">Belongs to the calcium channel alpha-1 subunit (TC 1.A.1.11) family.</text>
</comment>
<evidence type="ECO:0000256" key="7">
    <source>
        <dbReference type="ARBA" id="ARBA00022692"/>
    </source>
</evidence>
<dbReference type="SUPFAM" id="SSF81324">
    <property type="entry name" value="Voltage-gated potassium channels"/>
    <property type="match status" value="4"/>
</dbReference>
<evidence type="ECO:0000256" key="14">
    <source>
        <dbReference type="ARBA" id="ARBA00023303"/>
    </source>
</evidence>
<feature type="transmembrane region" description="Helical" evidence="19">
    <location>
        <begin position="1641"/>
        <end position="1659"/>
    </location>
</feature>
<keyword evidence="12 19" id="KW-0472">Membrane</keyword>
<feature type="region of interest" description="Disordered" evidence="18">
    <location>
        <begin position="1923"/>
        <end position="1954"/>
    </location>
</feature>
<evidence type="ECO:0000256" key="6">
    <source>
        <dbReference type="ARBA" id="ARBA00022673"/>
    </source>
</evidence>
<feature type="compositionally biased region" description="Polar residues" evidence="18">
    <location>
        <begin position="2222"/>
        <end position="2231"/>
    </location>
</feature>
<evidence type="ECO:0000259" key="20">
    <source>
        <dbReference type="PROSITE" id="PS50222"/>
    </source>
</evidence>
<evidence type="ECO:0000313" key="22">
    <source>
        <dbReference type="Proteomes" id="UP000827284"/>
    </source>
</evidence>
<accession>A0A9P3H4I8</accession>
<name>A0A9P3H4I8_9FUNG</name>
<evidence type="ECO:0000256" key="2">
    <source>
        <dbReference type="ARBA" id="ARBA00022448"/>
    </source>
</evidence>
<gene>
    <name evidence="21" type="ORF">EMPS_02261</name>
</gene>
<feature type="compositionally biased region" description="Polar residues" evidence="18">
    <location>
        <begin position="1930"/>
        <end position="1945"/>
    </location>
</feature>
<feature type="domain" description="EF-hand" evidence="20">
    <location>
        <begin position="1864"/>
        <end position="1899"/>
    </location>
</feature>
<feature type="transmembrane region" description="Helical" evidence="19">
    <location>
        <begin position="1275"/>
        <end position="1292"/>
    </location>
</feature>
<feature type="transmembrane region" description="Helical" evidence="19">
    <location>
        <begin position="985"/>
        <end position="1002"/>
    </location>
</feature>
<dbReference type="InterPro" id="IPR027359">
    <property type="entry name" value="Volt_channel_dom_sf"/>
</dbReference>
<feature type="region of interest" description="Disordered" evidence="18">
    <location>
        <begin position="1"/>
        <end position="31"/>
    </location>
</feature>
<dbReference type="PANTHER" id="PTHR45628:SF7">
    <property type="entry name" value="VOLTAGE-DEPENDENT CALCIUM CHANNEL TYPE A SUBUNIT ALPHA-1"/>
    <property type="match status" value="1"/>
</dbReference>
<feature type="region of interest" description="Disordered" evidence="18">
    <location>
        <begin position="2219"/>
        <end position="2242"/>
    </location>
</feature>
<evidence type="ECO:0000256" key="8">
    <source>
        <dbReference type="ARBA" id="ARBA00022837"/>
    </source>
</evidence>
<dbReference type="Proteomes" id="UP000827284">
    <property type="component" value="Unassembled WGS sequence"/>
</dbReference>
<organism evidence="21 22">
    <name type="scientific">Entomortierella parvispora</name>
    <dbReference type="NCBI Taxonomy" id="205924"/>
    <lineage>
        <taxon>Eukaryota</taxon>
        <taxon>Fungi</taxon>
        <taxon>Fungi incertae sedis</taxon>
        <taxon>Mucoromycota</taxon>
        <taxon>Mortierellomycotina</taxon>
        <taxon>Mortierellomycetes</taxon>
        <taxon>Mortierellales</taxon>
        <taxon>Mortierellaceae</taxon>
        <taxon>Entomortierella</taxon>
    </lineage>
</organism>
<keyword evidence="4" id="KW-0597">Phosphoprotein</keyword>
<dbReference type="InterPro" id="IPR002048">
    <property type="entry name" value="EF_hand_dom"/>
</dbReference>
<feature type="transmembrane region" description="Helical" evidence="19">
    <location>
        <begin position="598"/>
        <end position="621"/>
    </location>
</feature>
<dbReference type="InterPro" id="IPR050599">
    <property type="entry name" value="VDCC_alpha-1_subunit"/>
</dbReference>
<keyword evidence="11" id="KW-0406">Ion transport</keyword>
<feature type="transmembrane region" description="Helical" evidence="19">
    <location>
        <begin position="1014"/>
        <end position="1041"/>
    </location>
</feature>
<feature type="region of interest" description="Disordered" evidence="18">
    <location>
        <begin position="475"/>
        <end position="520"/>
    </location>
</feature>
<dbReference type="PRINTS" id="PR00167">
    <property type="entry name" value="CACHANNEL"/>
</dbReference>
<dbReference type="Pfam" id="PF00520">
    <property type="entry name" value="Ion_trans"/>
    <property type="match status" value="4"/>
</dbReference>
<feature type="compositionally biased region" description="Polar residues" evidence="18">
    <location>
        <begin position="2145"/>
        <end position="2163"/>
    </location>
</feature>
<evidence type="ECO:0000256" key="15">
    <source>
        <dbReference type="ARBA" id="ARBA00061395"/>
    </source>
</evidence>
<evidence type="ECO:0000256" key="4">
    <source>
        <dbReference type="ARBA" id="ARBA00022553"/>
    </source>
</evidence>
<keyword evidence="9 17" id="KW-0851">Voltage-gated channel</keyword>